<accession>A0ABU7I516</accession>
<dbReference type="Proteomes" id="UP001336835">
    <property type="component" value="Unassembled WGS sequence"/>
</dbReference>
<protein>
    <submittedName>
        <fullName evidence="1">Uncharacterized protein</fullName>
    </submittedName>
</protein>
<dbReference type="EMBL" id="JAZDQT010000001">
    <property type="protein sequence ID" value="MEE1944555.1"/>
    <property type="molecule type" value="Genomic_DNA"/>
</dbReference>
<sequence>MKNLFLILLLASIGLNIYAQKKPNSSKKEVMLGTTEAFERLPKLRVSAASATAFNQLPSPKAWTMPHIETENGHFYLQTAKGKQKFKAYSDGGASKGWNGYELLGFLPRLKYYAISNNSSAEGIGFGQLFLLDTQTGFRYNIASFGDWHVGLPLPSVNYLNFVYYDNTAYQHKNTDIGILQFNPKAPAGKAWKAIASLHSDDFAVEEIRWASDSVFYIKGYEEVYQQQKWLKNYSYYKVELP</sequence>
<evidence type="ECO:0000313" key="1">
    <source>
        <dbReference type="EMBL" id="MEE1944555.1"/>
    </source>
</evidence>
<comment type="caution">
    <text evidence="1">The sequence shown here is derived from an EMBL/GenBank/DDBJ whole genome shotgun (WGS) entry which is preliminary data.</text>
</comment>
<organism evidence="1 2">
    <name type="scientific">Pedobacter albus</name>
    <dbReference type="NCBI Taxonomy" id="3113905"/>
    <lineage>
        <taxon>Bacteria</taxon>
        <taxon>Pseudomonadati</taxon>
        <taxon>Bacteroidota</taxon>
        <taxon>Sphingobacteriia</taxon>
        <taxon>Sphingobacteriales</taxon>
        <taxon>Sphingobacteriaceae</taxon>
        <taxon>Pedobacter</taxon>
    </lineage>
</organism>
<proteinExistence type="predicted"/>
<dbReference type="RefSeq" id="WP_330106923.1">
    <property type="nucleotide sequence ID" value="NZ_JAZDQT010000001.1"/>
</dbReference>
<gene>
    <name evidence="1" type="ORF">VRU48_05510</name>
</gene>
<name>A0ABU7I516_9SPHI</name>
<keyword evidence="2" id="KW-1185">Reference proteome</keyword>
<reference evidence="1 2" key="1">
    <citation type="submission" date="2024-01" db="EMBL/GenBank/DDBJ databases">
        <title>Pedobacter sp. nov., isolated from fresh soil.</title>
        <authorList>
            <person name="Le N.T.T."/>
        </authorList>
    </citation>
    <scope>NUCLEOTIDE SEQUENCE [LARGE SCALE GENOMIC DNA]</scope>
    <source>
        <strain evidence="1 2">KR3-3</strain>
    </source>
</reference>
<evidence type="ECO:0000313" key="2">
    <source>
        <dbReference type="Proteomes" id="UP001336835"/>
    </source>
</evidence>